<reference evidence="1" key="2">
    <citation type="journal article" date="2015" name="Fish Shellfish Immunol.">
        <title>Early steps in the European eel (Anguilla anguilla)-Vibrio vulnificus interaction in the gills: Role of the RtxA13 toxin.</title>
        <authorList>
            <person name="Callol A."/>
            <person name="Pajuelo D."/>
            <person name="Ebbesson L."/>
            <person name="Teles M."/>
            <person name="MacKenzie S."/>
            <person name="Amaro C."/>
        </authorList>
    </citation>
    <scope>NUCLEOTIDE SEQUENCE</scope>
</reference>
<reference evidence="1" key="1">
    <citation type="submission" date="2014-11" db="EMBL/GenBank/DDBJ databases">
        <authorList>
            <person name="Amaro Gonzalez C."/>
        </authorList>
    </citation>
    <scope>NUCLEOTIDE SEQUENCE</scope>
</reference>
<organism evidence="1">
    <name type="scientific">Anguilla anguilla</name>
    <name type="common">European freshwater eel</name>
    <name type="synonym">Muraena anguilla</name>
    <dbReference type="NCBI Taxonomy" id="7936"/>
    <lineage>
        <taxon>Eukaryota</taxon>
        <taxon>Metazoa</taxon>
        <taxon>Chordata</taxon>
        <taxon>Craniata</taxon>
        <taxon>Vertebrata</taxon>
        <taxon>Euteleostomi</taxon>
        <taxon>Actinopterygii</taxon>
        <taxon>Neopterygii</taxon>
        <taxon>Teleostei</taxon>
        <taxon>Anguilliformes</taxon>
        <taxon>Anguillidae</taxon>
        <taxon>Anguilla</taxon>
    </lineage>
</organism>
<dbReference type="AlphaFoldDB" id="A0A0E9UXI0"/>
<sequence length="30" mass="3403">MNDKMTVSNSNTDCTGNIRQCLYRKAVLLL</sequence>
<proteinExistence type="predicted"/>
<accession>A0A0E9UXI0</accession>
<name>A0A0E9UXI0_ANGAN</name>
<dbReference type="EMBL" id="GBXM01038060">
    <property type="protein sequence ID" value="JAH70517.1"/>
    <property type="molecule type" value="Transcribed_RNA"/>
</dbReference>
<evidence type="ECO:0000313" key="1">
    <source>
        <dbReference type="EMBL" id="JAH70517.1"/>
    </source>
</evidence>
<protein>
    <submittedName>
        <fullName evidence="1">Uncharacterized protein</fullName>
    </submittedName>
</protein>